<dbReference type="Proteomes" id="UP001212997">
    <property type="component" value="Unassembled WGS sequence"/>
</dbReference>
<proteinExistence type="predicted"/>
<evidence type="ECO:0000313" key="2">
    <source>
        <dbReference type="Proteomes" id="UP001212997"/>
    </source>
</evidence>
<reference evidence="1" key="1">
    <citation type="submission" date="2022-07" db="EMBL/GenBank/DDBJ databases">
        <title>Genome Sequence of Physisporinus lineatus.</title>
        <authorList>
            <person name="Buettner E."/>
        </authorList>
    </citation>
    <scope>NUCLEOTIDE SEQUENCE</scope>
    <source>
        <strain evidence="1">VT162</strain>
    </source>
</reference>
<name>A0AAD5UV84_9APHY</name>
<protein>
    <submittedName>
        <fullName evidence="1">Uncharacterized protein</fullName>
    </submittedName>
</protein>
<comment type="caution">
    <text evidence="1">The sequence shown here is derived from an EMBL/GenBank/DDBJ whole genome shotgun (WGS) entry which is preliminary data.</text>
</comment>
<keyword evidence="2" id="KW-1185">Reference proteome</keyword>
<accession>A0AAD5UV84</accession>
<dbReference type="EMBL" id="JANAWD010000497">
    <property type="protein sequence ID" value="KAJ3478615.1"/>
    <property type="molecule type" value="Genomic_DNA"/>
</dbReference>
<dbReference type="AlphaFoldDB" id="A0AAD5UV84"/>
<evidence type="ECO:0000313" key="1">
    <source>
        <dbReference type="EMBL" id="KAJ3478615.1"/>
    </source>
</evidence>
<gene>
    <name evidence="1" type="ORF">NLI96_g9629</name>
</gene>
<organism evidence="1 2">
    <name type="scientific">Meripilus lineatus</name>
    <dbReference type="NCBI Taxonomy" id="2056292"/>
    <lineage>
        <taxon>Eukaryota</taxon>
        <taxon>Fungi</taxon>
        <taxon>Dikarya</taxon>
        <taxon>Basidiomycota</taxon>
        <taxon>Agaricomycotina</taxon>
        <taxon>Agaricomycetes</taxon>
        <taxon>Polyporales</taxon>
        <taxon>Meripilaceae</taxon>
        <taxon>Meripilus</taxon>
    </lineage>
</organism>
<sequence>MTKTFVVHQRLASAIRQLVLRGEAGVGGDSPSYGRNLLSTGTRRREVPKVGTLPTLTGHEHLNRTGVILVGFTIQPHTPAQIDFTLLTLQPQENGDERLSGYLEGDHAQPASQLMKGNAMRLLARGLAAELTGGAEEAEDWNLGKLEEHRR</sequence>